<dbReference type="FunFam" id="1.20.200.10:FF:000001">
    <property type="entry name" value="Fumarate hydratase, mitochondrial"/>
    <property type="match status" value="1"/>
</dbReference>
<comment type="subcellular location">
    <subcellularLocation>
        <location evidence="4">Cytoplasm</location>
    </subcellularLocation>
</comment>
<dbReference type="InterPro" id="IPR024083">
    <property type="entry name" value="Fumarase/histidase_N"/>
</dbReference>
<dbReference type="eggNOG" id="COG0114">
    <property type="taxonomic scope" value="Bacteria"/>
</dbReference>
<dbReference type="Gene3D" id="1.10.275.10">
    <property type="entry name" value="Fumarase/aspartase (N-terminal domain)"/>
    <property type="match status" value="1"/>
</dbReference>
<dbReference type="EMBL" id="AGEG01000011">
    <property type="protein sequence ID" value="EHR37042.1"/>
    <property type="molecule type" value="Genomic_DNA"/>
</dbReference>
<dbReference type="RefSeq" id="WP_006309084.1">
    <property type="nucleotide sequence ID" value="NZ_JH601133.1"/>
</dbReference>
<feature type="active site" description="Proton donor/acceptor" evidence="4">
    <location>
        <position position="182"/>
    </location>
</feature>
<comment type="miscellaneous">
    <text evidence="4">There are 2 substrate-binding sites: the catalytic A site, and the non-catalytic B site that may play a role in the transfer of substrate or product between the active site and the solvent. Alternatively, the B site may bind allosteric effectors.</text>
</comment>
<organism evidence="7 8">
    <name type="scientific">Facklamia languida CCUG 37842</name>
    <dbReference type="NCBI Taxonomy" id="883113"/>
    <lineage>
        <taxon>Bacteria</taxon>
        <taxon>Bacillati</taxon>
        <taxon>Bacillota</taxon>
        <taxon>Bacilli</taxon>
        <taxon>Lactobacillales</taxon>
        <taxon>Aerococcaceae</taxon>
        <taxon>Facklamia</taxon>
    </lineage>
</organism>
<reference evidence="7 8" key="1">
    <citation type="submission" date="2012-01" db="EMBL/GenBank/DDBJ databases">
        <title>The Genome Sequence of Facklamia languida CCUG 37842.</title>
        <authorList>
            <consortium name="The Broad Institute Genome Sequencing Platform"/>
            <person name="Earl A."/>
            <person name="Ward D."/>
            <person name="Feldgarden M."/>
            <person name="Gevers D."/>
            <person name="Huys G."/>
            <person name="Young S.K."/>
            <person name="Zeng Q."/>
            <person name="Gargeya S."/>
            <person name="Fitzgerald M."/>
            <person name="Haas B."/>
            <person name="Abouelleil A."/>
            <person name="Alvarado L."/>
            <person name="Arachchi H.M."/>
            <person name="Berlin A."/>
            <person name="Chapman S.B."/>
            <person name="Gearin G."/>
            <person name="Goldberg J."/>
            <person name="Griggs A."/>
            <person name="Gujja S."/>
            <person name="Hansen M."/>
            <person name="Heiman D."/>
            <person name="Howarth C."/>
            <person name="Larimer J."/>
            <person name="Lui A."/>
            <person name="MacDonald P.J.P."/>
            <person name="McCowen C."/>
            <person name="Montmayeur A."/>
            <person name="Murphy C."/>
            <person name="Neiman D."/>
            <person name="Pearson M."/>
            <person name="Priest M."/>
            <person name="Roberts A."/>
            <person name="Saif S."/>
            <person name="Shea T."/>
            <person name="Sisk P."/>
            <person name="Stolte C."/>
            <person name="Sykes S."/>
            <person name="Wortman J."/>
            <person name="Nusbaum C."/>
            <person name="Birren B."/>
        </authorList>
    </citation>
    <scope>NUCLEOTIDE SEQUENCE [LARGE SCALE GENOMIC DNA]</scope>
    <source>
        <strain evidence="7 8">CCUG 37842</strain>
    </source>
</reference>
<dbReference type="InterPro" id="IPR000362">
    <property type="entry name" value="Fumarate_lyase_fam"/>
</dbReference>
<feature type="domain" description="Fumarase C C-terminal" evidence="6">
    <location>
        <begin position="402"/>
        <end position="454"/>
    </location>
</feature>
<sequence>MEFRIEHDSLGEVKVPANRYWGAVTQRSYDNFKIGQETMPRPVIQAIAQVKKAAAITNQAVGGLSEDQSHWIQVVCDEILAGDLWDHFPLKVYQTGSGTQTNMNVNEVIANRGNELAGQKLLHPNDQVNRSQSSNDVFPTAMHLAAVQTIHNQLLPALEKTIQTLTHLANQYQSTIKSGRTHLQDATPVTFGQEVSGWCASLMQTRRMIKLSLEPLYELAIGGTAVGTGINADPVYRERIAQEIAKITGLPFLAAPNKFHALSSKDELVFAHGSLTALASDLMKMANDIRWLASGPRCGLGELTLPSNEPGSSIMPGKVNPTQCEALTMLACQVMANDSLMGLVNSQGNFELNVYMPVMITNFIQSVQLLSDGLISFNDKCLVGIEVNEAQMQAYVDQSLMLVTKLNPVIGYEKGAQIAKKAYAENTSLKEACLTLGYLSAEEFDRLVDPSTMV</sequence>
<dbReference type="AlphaFoldDB" id="H3NJB0"/>
<evidence type="ECO:0000313" key="8">
    <source>
        <dbReference type="Proteomes" id="UP000006190"/>
    </source>
</evidence>
<dbReference type="PRINTS" id="PR00145">
    <property type="entry name" value="ARGSUCLYASE"/>
</dbReference>
<dbReference type="FunFam" id="1.10.275.10:FF:000001">
    <property type="entry name" value="Fumarate hydratase, mitochondrial"/>
    <property type="match status" value="1"/>
</dbReference>
<dbReference type="PROSITE" id="PS00163">
    <property type="entry name" value="FUMARATE_LYASES"/>
    <property type="match status" value="1"/>
</dbReference>
<protein>
    <recommendedName>
        <fullName evidence="4">Fumarate hydratase class II</fullName>
        <shortName evidence="4">Fumarase C</shortName>
        <ecNumber evidence="4">4.2.1.2</ecNumber>
    </recommendedName>
    <alternativeName>
        <fullName evidence="4">Aerobic fumarase</fullName>
    </alternativeName>
    <alternativeName>
        <fullName evidence="4">Iron-independent fumarase</fullName>
    </alternativeName>
</protein>
<comment type="catalytic activity">
    <reaction evidence="4">
        <text>(S)-malate = fumarate + H2O</text>
        <dbReference type="Rhea" id="RHEA:12460"/>
        <dbReference type="ChEBI" id="CHEBI:15377"/>
        <dbReference type="ChEBI" id="CHEBI:15589"/>
        <dbReference type="ChEBI" id="CHEBI:29806"/>
        <dbReference type="EC" id="4.2.1.2"/>
    </reaction>
</comment>
<evidence type="ECO:0000256" key="2">
    <source>
        <dbReference type="ARBA" id="ARBA00009084"/>
    </source>
</evidence>
<dbReference type="CDD" id="cd01362">
    <property type="entry name" value="Fumarase_classII"/>
    <property type="match status" value="1"/>
</dbReference>
<accession>H3NJB0</accession>
<feature type="binding site" evidence="4">
    <location>
        <begin position="97"/>
        <end position="99"/>
    </location>
    <ligand>
        <name>substrate</name>
    </ligand>
</feature>
<dbReference type="HAMAP" id="MF_00743">
    <property type="entry name" value="FumaraseC"/>
    <property type="match status" value="1"/>
</dbReference>
<comment type="subunit">
    <text evidence="4">Homotetramer.</text>
</comment>
<dbReference type="SUPFAM" id="SSF48557">
    <property type="entry name" value="L-aspartase-like"/>
    <property type="match status" value="1"/>
</dbReference>
<dbReference type="Pfam" id="PF00206">
    <property type="entry name" value="Lyase_1"/>
    <property type="match status" value="1"/>
</dbReference>
<dbReference type="InterPro" id="IPR020557">
    <property type="entry name" value="Fumarate_lyase_CS"/>
</dbReference>
<dbReference type="HOGENOM" id="CLU_021594_4_1_9"/>
<dbReference type="OrthoDB" id="9769623at2"/>
<proteinExistence type="inferred from homology"/>
<dbReference type="Gene3D" id="1.20.200.10">
    <property type="entry name" value="Fumarase/aspartase (Central domain)"/>
    <property type="match status" value="1"/>
</dbReference>
<comment type="caution">
    <text evidence="7">The sequence shown here is derived from an EMBL/GenBank/DDBJ whole genome shotgun (WGS) entry which is preliminary data.</text>
</comment>
<comment type="similarity">
    <text evidence="2 4">Belongs to the class-II fumarase/aspartase family. Fumarase subfamily.</text>
</comment>
<dbReference type="GO" id="GO:0004333">
    <property type="term" value="F:fumarate hydratase activity"/>
    <property type="evidence" value="ECO:0007669"/>
    <property type="project" value="UniProtKB-UniRule"/>
</dbReference>
<dbReference type="Gene3D" id="1.10.40.30">
    <property type="entry name" value="Fumarase/aspartase (C-terminal domain)"/>
    <property type="match status" value="1"/>
</dbReference>
<dbReference type="PRINTS" id="PR00149">
    <property type="entry name" value="FUMRATELYASE"/>
</dbReference>
<comment type="pathway">
    <text evidence="4">Carbohydrate metabolism; tricarboxylic acid cycle; (S)-malate from fumarate: step 1/1.</text>
</comment>
<dbReference type="PATRIC" id="fig|883113.3.peg.945"/>
<keyword evidence="4" id="KW-0816">Tricarboxylic acid cycle</keyword>
<comment type="function">
    <text evidence="4">Involved in the TCA cycle. Catalyzes the stereospecific interconversion of fumarate to L-malate.</text>
</comment>
<dbReference type="GO" id="GO:0006106">
    <property type="term" value="P:fumarate metabolic process"/>
    <property type="evidence" value="ECO:0007669"/>
    <property type="project" value="InterPro"/>
</dbReference>
<feature type="binding site" evidence="4">
    <location>
        <begin position="318"/>
        <end position="320"/>
    </location>
    <ligand>
        <name>substrate</name>
    </ligand>
</feature>
<dbReference type="GO" id="GO:0006108">
    <property type="term" value="P:malate metabolic process"/>
    <property type="evidence" value="ECO:0007669"/>
    <property type="project" value="TreeGrafter"/>
</dbReference>
<dbReference type="UniPathway" id="UPA00223">
    <property type="reaction ID" value="UER01007"/>
</dbReference>
<evidence type="ECO:0000256" key="1">
    <source>
        <dbReference type="ARBA" id="ARBA00001494"/>
    </source>
</evidence>
<dbReference type="InterPro" id="IPR005677">
    <property type="entry name" value="Fum_hydII"/>
</dbReference>
<feature type="domain" description="Fumarate lyase N-terminal" evidence="5">
    <location>
        <begin position="11"/>
        <end position="335"/>
    </location>
</feature>
<evidence type="ECO:0000256" key="4">
    <source>
        <dbReference type="HAMAP-Rule" id="MF_00743"/>
    </source>
</evidence>
<dbReference type="PANTHER" id="PTHR11444">
    <property type="entry name" value="ASPARTATEAMMONIA/ARGININOSUCCINATE/ADENYLOSUCCINATE LYASE"/>
    <property type="match status" value="1"/>
</dbReference>
<feature type="active site" evidence="4">
    <location>
        <position position="312"/>
    </location>
</feature>
<dbReference type="InterPro" id="IPR022761">
    <property type="entry name" value="Fumarate_lyase_N"/>
</dbReference>
<feature type="binding site" description="in site B" evidence="4">
    <location>
        <begin position="123"/>
        <end position="126"/>
    </location>
    <ligand>
        <name>substrate</name>
    </ligand>
</feature>
<dbReference type="NCBIfam" id="TIGR00979">
    <property type="entry name" value="fumC_II"/>
    <property type="match status" value="1"/>
</dbReference>
<dbReference type="STRING" id="883113.HMPREF9708_00949"/>
<dbReference type="PANTHER" id="PTHR11444:SF1">
    <property type="entry name" value="FUMARATE HYDRATASE, MITOCHONDRIAL"/>
    <property type="match status" value="1"/>
</dbReference>
<dbReference type="FunFam" id="1.10.40.30:FF:000002">
    <property type="entry name" value="Fumarate hydratase class II"/>
    <property type="match status" value="1"/>
</dbReference>
<keyword evidence="3 4" id="KW-0456">Lyase</keyword>
<keyword evidence="4" id="KW-0963">Cytoplasm</keyword>
<dbReference type="GO" id="GO:0008797">
    <property type="term" value="F:aspartate ammonia-lyase activity"/>
    <property type="evidence" value="ECO:0007669"/>
    <property type="project" value="UniProtKB-EC"/>
</dbReference>
<feature type="binding site" evidence="4">
    <location>
        <position position="313"/>
    </location>
    <ligand>
        <name>substrate</name>
    </ligand>
</feature>
<keyword evidence="8" id="KW-1185">Reference proteome</keyword>
<dbReference type="GO" id="GO:0006099">
    <property type="term" value="P:tricarboxylic acid cycle"/>
    <property type="evidence" value="ECO:0007669"/>
    <property type="project" value="UniProtKB-UniRule"/>
</dbReference>
<gene>
    <name evidence="4" type="primary">fumC</name>
    <name evidence="7" type="ORF">HMPREF9708_00949</name>
</gene>
<feature type="site" description="Important for catalytic activity" evidence="4">
    <location>
        <position position="325"/>
    </location>
</feature>
<name>H3NJB0_9LACT</name>
<evidence type="ECO:0000313" key="7">
    <source>
        <dbReference type="EMBL" id="EHR37042.1"/>
    </source>
</evidence>
<dbReference type="Proteomes" id="UP000006190">
    <property type="component" value="Unassembled WGS sequence"/>
</dbReference>
<feature type="binding site" evidence="4">
    <location>
        <position position="181"/>
    </location>
    <ligand>
        <name>substrate</name>
    </ligand>
</feature>
<dbReference type="GO" id="GO:0005737">
    <property type="term" value="C:cytoplasm"/>
    <property type="evidence" value="ECO:0007669"/>
    <property type="project" value="UniProtKB-SubCell"/>
</dbReference>
<feature type="binding site" evidence="4">
    <location>
        <begin position="133"/>
        <end position="135"/>
    </location>
    <ligand>
        <name>substrate</name>
    </ligand>
</feature>
<dbReference type="InterPro" id="IPR018951">
    <property type="entry name" value="Fumarase_C_C"/>
</dbReference>
<evidence type="ECO:0000259" key="6">
    <source>
        <dbReference type="Pfam" id="PF10415"/>
    </source>
</evidence>
<dbReference type="Pfam" id="PF10415">
    <property type="entry name" value="FumaraseC_C"/>
    <property type="match status" value="1"/>
</dbReference>
<comment type="catalytic activity">
    <reaction evidence="1">
        <text>L-aspartate = fumarate + NH4(+)</text>
        <dbReference type="Rhea" id="RHEA:16601"/>
        <dbReference type="ChEBI" id="CHEBI:28938"/>
        <dbReference type="ChEBI" id="CHEBI:29806"/>
        <dbReference type="ChEBI" id="CHEBI:29991"/>
        <dbReference type="EC" id="4.3.1.1"/>
    </reaction>
</comment>
<dbReference type="InterPro" id="IPR008948">
    <property type="entry name" value="L-Aspartase-like"/>
</dbReference>
<evidence type="ECO:0000256" key="3">
    <source>
        <dbReference type="ARBA" id="ARBA00023239"/>
    </source>
</evidence>
<evidence type="ECO:0000259" key="5">
    <source>
        <dbReference type="Pfam" id="PF00206"/>
    </source>
</evidence>
<dbReference type="EC" id="4.2.1.2" evidence="4"/>